<sequence length="225" mass="23454">MTRPLPILVINPNSNPAVTDGLRAATAAFRLPAGPEIECITLTQAPPGIESQADIEAVEPLLLAEIAARRQVSAVVLACYSDPAIDACRRAAGVPVLGIQESALSVALTSGRRFGVLAIQTQSVARHLAYVRRLGLEARLAGERPLNISVTESASGEGVSRRLESVGRQLIEQDGADVLILGCAGLSRQRRLLQETLGVPVIDPTQAAVGLALTAILSGGECGEN</sequence>
<dbReference type="PANTHER" id="PTHR28047">
    <property type="entry name" value="PROTEIN DCG1"/>
    <property type="match status" value="1"/>
</dbReference>
<accession>A0AAE8JMX8</accession>
<dbReference type="InterPro" id="IPR015942">
    <property type="entry name" value="Asp/Glu/hydantoin_racemase"/>
</dbReference>
<organism evidence="2 3">
    <name type="scientific">Brenneria goodwinii</name>
    <dbReference type="NCBI Taxonomy" id="1109412"/>
    <lineage>
        <taxon>Bacteria</taxon>
        <taxon>Pseudomonadati</taxon>
        <taxon>Pseudomonadota</taxon>
        <taxon>Gammaproteobacteria</taxon>
        <taxon>Enterobacterales</taxon>
        <taxon>Pectobacteriaceae</taxon>
        <taxon>Brenneria</taxon>
    </lineage>
</organism>
<evidence type="ECO:0000313" key="2">
    <source>
        <dbReference type="EMBL" id="RLM20840.1"/>
    </source>
</evidence>
<dbReference type="KEGG" id="bgj:AWC36_06195"/>
<proteinExistence type="inferred from homology"/>
<dbReference type="GO" id="GO:0047661">
    <property type="term" value="F:amino-acid racemase activity"/>
    <property type="evidence" value="ECO:0007669"/>
    <property type="project" value="InterPro"/>
</dbReference>
<dbReference type="InterPro" id="IPR053714">
    <property type="entry name" value="Iso_Racemase_Enz_sf"/>
</dbReference>
<dbReference type="EMBL" id="MJLX01000044">
    <property type="protein sequence ID" value="RLM20840.1"/>
    <property type="molecule type" value="Genomic_DNA"/>
</dbReference>
<name>A0AAE8JMX8_9GAMM</name>
<dbReference type="InterPro" id="IPR052186">
    <property type="entry name" value="Hydantoin_racemase-like"/>
</dbReference>
<protein>
    <recommendedName>
        <fullName evidence="4">Hydantoin racemase</fullName>
    </recommendedName>
</protein>
<dbReference type="Proteomes" id="UP000285972">
    <property type="component" value="Unassembled WGS sequence"/>
</dbReference>
<gene>
    <name evidence="2" type="ORF">BIY26_15195</name>
</gene>
<reference evidence="2 3" key="1">
    <citation type="submission" date="2016-09" db="EMBL/GenBank/DDBJ databases">
        <authorList>
            <person name="Doonan J."/>
            <person name="Pachebat J.A."/>
            <person name="Golyshin P.N."/>
            <person name="Denman S."/>
            <person name="Mcdonald J.E."/>
        </authorList>
    </citation>
    <scope>NUCLEOTIDE SEQUENCE [LARGE SCALE GENOMIC DNA]</scope>
    <source>
        <strain evidence="2 3">FRB141</strain>
    </source>
</reference>
<evidence type="ECO:0000313" key="3">
    <source>
        <dbReference type="Proteomes" id="UP000285972"/>
    </source>
</evidence>
<dbReference type="Gene3D" id="3.40.50.12500">
    <property type="match status" value="1"/>
</dbReference>
<dbReference type="PANTHER" id="PTHR28047:SF5">
    <property type="entry name" value="PROTEIN DCG1"/>
    <property type="match status" value="1"/>
</dbReference>
<comment type="similarity">
    <text evidence="1">Belongs to the HyuE racemase family.</text>
</comment>
<dbReference type="GeneID" id="70906371"/>
<dbReference type="Pfam" id="PF01177">
    <property type="entry name" value="Asp_Glu_race"/>
    <property type="match status" value="1"/>
</dbReference>
<dbReference type="RefSeq" id="WP_095833929.1">
    <property type="nucleotide sequence ID" value="NZ_CP014137.1"/>
</dbReference>
<comment type="caution">
    <text evidence="2">The sequence shown here is derived from an EMBL/GenBank/DDBJ whole genome shotgun (WGS) entry which is preliminary data.</text>
</comment>
<evidence type="ECO:0000256" key="1">
    <source>
        <dbReference type="ARBA" id="ARBA00038414"/>
    </source>
</evidence>
<evidence type="ECO:0008006" key="4">
    <source>
        <dbReference type="Google" id="ProtNLM"/>
    </source>
</evidence>
<dbReference type="AlphaFoldDB" id="A0AAE8JMX8"/>